<keyword evidence="5" id="KW-0631">Potassium channel</keyword>
<dbReference type="KEGG" id="lagg:B0E33_08340"/>
<evidence type="ECO:0000259" key="12">
    <source>
        <dbReference type="Pfam" id="PF07885"/>
    </source>
</evidence>
<evidence type="ECO:0000256" key="2">
    <source>
        <dbReference type="ARBA" id="ARBA00022448"/>
    </source>
</evidence>
<evidence type="ECO:0000256" key="1">
    <source>
        <dbReference type="ARBA" id="ARBA00004141"/>
    </source>
</evidence>
<evidence type="ECO:0000256" key="8">
    <source>
        <dbReference type="ARBA" id="ARBA00023065"/>
    </source>
</evidence>
<evidence type="ECO:0000256" key="4">
    <source>
        <dbReference type="ARBA" id="ARBA00022692"/>
    </source>
</evidence>
<gene>
    <name evidence="13" type="ORF">LAL4801_02988</name>
</gene>
<keyword evidence="7 11" id="KW-1133">Transmembrane helix</keyword>
<accession>A0A0M6Y4C5</accession>
<dbReference type="Gene3D" id="1.20.120.350">
    <property type="entry name" value="Voltage-gated potassium channels. Chain C"/>
    <property type="match status" value="1"/>
</dbReference>
<dbReference type="InterPro" id="IPR003938">
    <property type="entry name" value="K_chnl_volt-dep_EAG/ELK/ERG"/>
</dbReference>
<dbReference type="OrthoDB" id="9799090at2"/>
<evidence type="ECO:0000256" key="3">
    <source>
        <dbReference type="ARBA" id="ARBA00022538"/>
    </source>
</evidence>
<dbReference type="InterPro" id="IPR047871">
    <property type="entry name" value="K_chnl_Slo-like"/>
</dbReference>
<feature type="transmembrane region" description="Helical" evidence="11">
    <location>
        <begin position="197"/>
        <end position="217"/>
    </location>
</feature>
<dbReference type="PANTHER" id="PTHR10027">
    <property type="entry name" value="CALCIUM-ACTIVATED POTASSIUM CHANNEL ALPHA CHAIN"/>
    <property type="match status" value="1"/>
</dbReference>
<keyword evidence="14" id="KW-1185">Reference proteome</keyword>
<reference evidence="14" key="1">
    <citation type="submission" date="2015-07" db="EMBL/GenBank/DDBJ databases">
        <authorList>
            <person name="Rodrigo-Torres Lidia"/>
            <person name="Arahal R.David."/>
        </authorList>
    </citation>
    <scope>NUCLEOTIDE SEQUENCE [LARGE SCALE GENOMIC DNA]</scope>
    <source>
        <strain evidence="14">CECT 4801</strain>
    </source>
</reference>
<organism evidence="13 14">
    <name type="scientific">Roseibium aggregatum</name>
    <dbReference type="NCBI Taxonomy" id="187304"/>
    <lineage>
        <taxon>Bacteria</taxon>
        <taxon>Pseudomonadati</taxon>
        <taxon>Pseudomonadota</taxon>
        <taxon>Alphaproteobacteria</taxon>
        <taxon>Hyphomicrobiales</taxon>
        <taxon>Stappiaceae</taxon>
        <taxon>Roseibium</taxon>
    </lineage>
</organism>
<evidence type="ECO:0000256" key="10">
    <source>
        <dbReference type="ARBA" id="ARBA00023303"/>
    </source>
</evidence>
<proteinExistence type="predicted"/>
<keyword evidence="10 13" id="KW-0407">Ion channel</keyword>
<dbReference type="RefSeq" id="WP_055659316.1">
    <property type="nucleotide sequence ID" value="NZ_CP045617.1"/>
</dbReference>
<dbReference type="InterPro" id="IPR027359">
    <property type="entry name" value="Volt_channel_dom_sf"/>
</dbReference>
<keyword evidence="9 11" id="KW-0472">Membrane</keyword>
<dbReference type="EMBL" id="CXST01000002">
    <property type="protein sequence ID" value="CTQ44544.1"/>
    <property type="molecule type" value="Genomic_DNA"/>
</dbReference>
<dbReference type="Pfam" id="PF07885">
    <property type="entry name" value="Ion_trans_2"/>
    <property type="match status" value="1"/>
</dbReference>
<feature type="transmembrane region" description="Helical" evidence="11">
    <location>
        <begin position="140"/>
        <end position="160"/>
    </location>
</feature>
<evidence type="ECO:0000256" key="7">
    <source>
        <dbReference type="ARBA" id="ARBA00022989"/>
    </source>
</evidence>
<dbReference type="SUPFAM" id="SSF81324">
    <property type="entry name" value="Voltage-gated potassium channels"/>
    <property type="match status" value="1"/>
</dbReference>
<name>A0A0M6Y4C5_9HYPH</name>
<comment type="subcellular location">
    <subcellularLocation>
        <location evidence="1">Membrane</location>
        <topology evidence="1">Multi-pass membrane protein</topology>
    </subcellularLocation>
</comment>
<dbReference type="Gene3D" id="1.10.287.70">
    <property type="match status" value="1"/>
</dbReference>
<dbReference type="GO" id="GO:0005249">
    <property type="term" value="F:voltage-gated potassium channel activity"/>
    <property type="evidence" value="ECO:0007669"/>
    <property type="project" value="InterPro"/>
</dbReference>
<dbReference type="AlphaFoldDB" id="A0A0M6Y4C5"/>
<evidence type="ECO:0000256" key="5">
    <source>
        <dbReference type="ARBA" id="ARBA00022826"/>
    </source>
</evidence>
<dbReference type="GO" id="GO:0016020">
    <property type="term" value="C:membrane"/>
    <property type="evidence" value="ECO:0007669"/>
    <property type="project" value="UniProtKB-SubCell"/>
</dbReference>
<dbReference type="PANTHER" id="PTHR10027:SF10">
    <property type="entry name" value="SLOWPOKE 2, ISOFORM D"/>
    <property type="match status" value="1"/>
</dbReference>
<dbReference type="Proteomes" id="UP000048926">
    <property type="component" value="Unassembled WGS sequence"/>
</dbReference>
<evidence type="ECO:0000313" key="13">
    <source>
        <dbReference type="EMBL" id="CTQ44544.1"/>
    </source>
</evidence>
<dbReference type="InterPro" id="IPR013099">
    <property type="entry name" value="K_chnl_dom"/>
</dbReference>
<evidence type="ECO:0000313" key="14">
    <source>
        <dbReference type="Proteomes" id="UP000048926"/>
    </source>
</evidence>
<keyword evidence="4 11" id="KW-0812">Transmembrane</keyword>
<evidence type="ECO:0000256" key="9">
    <source>
        <dbReference type="ARBA" id="ARBA00023136"/>
    </source>
</evidence>
<protein>
    <submittedName>
        <fullName evidence="13">Voltage-gated potassium channel</fullName>
    </submittedName>
</protein>
<sequence>MADTKRSLQTILRQLYFGDTVGSRAFRYALLLFDLVTIGYFIVSSMIDKDRIHHELDYAIAAVLALDYVARLIAERRRTKYVFSFTSLADLVVIVSLVAPAFFENFAFLRVVRMLRLMRSYHLLKELRQASKWFRRNEEIFQSGINLIVFIFVVTALVFVVENDRNANINNYLDALYFTVTTLTTTGFGDITMTDSVGRLMTVVIMIFGVALFLRLVQTIFRPAKVNLSCPDCGLNRHDPDAVHCKHCGRILNIPTEGTWD</sequence>
<feature type="transmembrane region" description="Helical" evidence="11">
    <location>
        <begin position="25"/>
        <end position="43"/>
    </location>
</feature>
<keyword evidence="3" id="KW-0633">Potassium transport</keyword>
<keyword evidence="2" id="KW-0813">Transport</keyword>
<feature type="transmembrane region" description="Helical" evidence="11">
    <location>
        <begin position="172"/>
        <end position="191"/>
    </location>
</feature>
<keyword evidence="8" id="KW-0406">Ion transport</keyword>
<feature type="domain" description="Potassium channel" evidence="12">
    <location>
        <begin position="149"/>
        <end position="222"/>
    </location>
</feature>
<evidence type="ECO:0000256" key="11">
    <source>
        <dbReference type="SAM" id="Phobius"/>
    </source>
</evidence>
<evidence type="ECO:0000256" key="6">
    <source>
        <dbReference type="ARBA" id="ARBA00022958"/>
    </source>
</evidence>
<dbReference type="PRINTS" id="PR01463">
    <property type="entry name" value="EAGCHANLFMLY"/>
</dbReference>
<keyword evidence="6" id="KW-0630">Potassium</keyword>
<dbReference type="STRING" id="187304.B0E33_08340"/>
<feature type="transmembrane region" description="Helical" evidence="11">
    <location>
        <begin position="81"/>
        <end position="103"/>
    </location>
</feature>